<dbReference type="Pfam" id="PF01207">
    <property type="entry name" value="Dus"/>
    <property type="match status" value="1"/>
</dbReference>
<comment type="catalytic activity">
    <reaction evidence="10">
        <text>a 5,6-dihydrouridine in tRNA + NADP(+) = a uridine in tRNA + NADPH + H(+)</text>
        <dbReference type="Rhea" id="RHEA:23624"/>
        <dbReference type="Rhea" id="RHEA-COMP:13339"/>
        <dbReference type="Rhea" id="RHEA-COMP:13887"/>
        <dbReference type="ChEBI" id="CHEBI:15378"/>
        <dbReference type="ChEBI" id="CHEBI:57783"/>
        <dbReference type="ChEBI" id="CHEBI:58349"/>
        <dbReference type="ChEBI" id="CHEBI:65315"/>
        <dbReference type="ChEBI" id="CHEBI:74443"/>
    </reaction>
</comment>
<evidence type="ECO:0000256" key="11">
    <source>
        <dbReference type="ARBA" id="ARBA00048802"/>
    </source>
</evidence>
<evidence type="ECO:0000256" key="13">
    <source>
        <dbReference type="PIRSR" id="PIRSR006621-1"/>
    </source>
</evidence>
<keyword evidence="5 12" id="KW-0288">FMN</keyword>
<evidence type="ECO:0000256" key="14">
    <source>
        <dbReference type="PIRSR" id="PIRSR006621-2"/>
    </source>
</evidence>
<evidence type="ECO:0000313" key="17">
    <source>
        <dbReference type="Proteomes" id="UP000199071"/>
    </source>
</evidence>
<evidence type="ECO:0000256" key="8">
    <source>
        <dbReference type="ARBA" id="ARBA00022884"/>
    </source>
</evidence>
<dbReference type="Proteomes" id="UP000199071">
    <property type="component" value="Unassembled WGS sequence"/>
</dbReference>
<reference evidence="16 17" key="1">
    <citation type="submission" date="2016-10" db="EMBL/GenBank/DDBJ databases">
        <authorList>
            <person name="de Groot N.N."/>
        </authorList>
    </citation>
    <scope>NUCLEOTIDE SEQUENCE [LARGE SCALE GENOMIC DNA]</scope>
    <source>
        <strain evidence="16 17">ATCC 35022</strain>
    </source>
</reference>
<dbReference type="EMBL" id="FMXQ01000002">
    <property type="protein sequence ID" value="SDB13670.1"/>
    <property type="molecule type" value="Genomic_DNA"/>
</dbReference>
<keyword evidence="4 12" id="KW-0285">Flavoprotein</keyword>
<evidence type="ECO:0000313" key="16">
    <source>
        <dbReference type="EMBL" id="SDB13670.1"/>
    </source>
</evidence>
<keyword evidence="14" id="KW-0547">Nucleotide-binding</keyword>
<dbReference type="GO" id="GO:0050660">
    <property type="term" value="F:flavin adenine dinucleotide binding"/>
    <property type="evidence" value="ECO:0007669"/>
    <property type="project" value="InterPro"/>
</dbReference>
<feature type="binding site" evidence="14">
    <location>
        <begin position="236"/>
        <end position="237"/>
    </location>
    <ligand>
        <name>FMN</name>
        <dbReference type="ChEBI" id="CHEBI:58210"/>
    </ligand>
</feature>
<dbReference type="PANTHER" id="PTHR45846:SF1">
    <property type="entry name" value="TRNA-DIHYDROURIDINE(47) SYNTHASE [NAD(P)(+)]-LIKE"/>
    <property type="match status" value="1"/>
</dbReference>
<evidence type="ECO:0000256" key="12">
    <source>
        <dbReference type="PIRNR" id="PIRNR006621"/>
    </source>
</evidence>
<evidence type="ECO:0000256" key="6">
    <source>
        <dbReference type="ARBA" id="ARBA00022694"/>
    </source>
</evidence>
<keyword evidence="7" id="KW-0521">NADP</keyword>
<evidence type="ECO:0000256" key="9">
    <source>
        <dbReference type="ARBA" id="ARBA00023002"/>
    </source>
</evidence>
<dbReference type="STRING" id="665467.SAMN02982931_01030"/>
<dbReference type="Gene3D" id="1.10.1200.80">
    <property type="entry name" value="Putative flavin oxidoreducatase, domain 2"/>
    <property type="match status" value="1"/>
</dbReference>
<feature type="binding site" evidence="14">
    <location>
        <position position="82"/>
    </location>
    <ligand>
        <name>FMN</name>
        <dbReference type="ChEBI" id="CHEBI:58210"/>
    </ligand>
</feature>
<comment type="function">
    <text evidence="2 12">Catalyzes the synthesis of 5,6-dihydrouridine (D), a modified base found in the D-loop of most tRNAs, via the reduction of the C5-C6 double bond in target uridines.</text>
</comment>
<dbReference type="GO" id="GO:0017150">
    <property type="term" value="F:tRNA dihydrouridine synthase activity"/>
    <property type="evidence" value="ECO:0007669"/>
    <property type="project" value="InterPro"/>
</dbReference>
<keyword evidence="9 12" id="KW-0560">Oxidoreductase</keyword>
<dbReference type="InterPro" id="IPR001269">
    <property type="entry name" value="DUS_fam"/>
</dbReference>
<comment type="cofactor">
    <cofactor evidence="1 12 14">
        <name>FMN</name>
        <dbReference type="ChEBI" id="CHEBI:58210"/>
    </cofactor>
</comment>
<comment type="similarity">
    <text evidence="12">Belongs to the dus family.</text>
</comment>
<dbReference type="Gene3D" id="3.20.20.70">
    <property type="entry name" value="Aldolase class I"/>
    <property type="match status" value="1"/>
</dbReference>
<evidence type="ECO:0000256" key="4">
    <source>
        <dbReference type="ARBA" id="ARBA00022630"/>
    </source>
</evidence>
<organism evidence="16 17">
    <name type="scientific">Bauldia litoralis</name>
    <dbReference type="NCBI Taxonomy" id="665467"/>
    <lineage>
        <taxon>Bacteria</taxon>
        <taxon>Pseudomonadati</taxon>
        <taxon>Pseudomonadota</taxon>
        <taxon>Alphaproteobacteria</taxon>
        <taxon>Hyphomicrobiales</taxon>
        <taxon>Kaistiaceae</taxon>
        <taxon>Bauldia</taxon>
    </lineage>
</organism>
<feature type="binding site" evidence="14">
    <location>
        <position position="151"/>
    </location>
    <ligand>
        <name>FMN</name>
        <dbReference type="ChEBI" id="CHEBI:58210"/>
    </ligand>
</feature>
<keyword evidence="8" id="KW-0694">RNA-binding</keyword>
<dbReference type="RefSeq" id="WP_090875199.1">
    <property type="nucleotide sequence ID" value="NZ_FMXQ01000002.1"/>
</dbReference>
<dbReference type="NCBIfam" id="TIGR00737">
    <property type="entry name" value="nifR3_yhdG"/>
    <property type="match status" value="1"/>
</dbReference>
<feature type="active site" description="Proton donor" evidence="13">
    <location>
        <position position="112"/>
    </location>
</feature>
<dbReference type="SUPFAM" id="SSF51395">
    <property type="entry name" value="FMN-linked oxidoreductases"/>
    <property type="match status" value="1"/>
</dbReference>
<dbReference type="PANTHER" id="PTHR45846">
    <property type="entry name" value="TRNA-DIHYDROURIDINE(47) SYNTHASE [NAD(P)(+)]-LIKE"/>
    <property type="match status" value="1"/>
</dbReference>
<keyword evidence="6 12" id="KW-0819">tRNA processing</keyword>
<accession>A0A1G6AZ63</accession>
<dbReference type="AlphaFoldDB" id="A0A1G6AZ63"/>
<dbReference type="OrthoDB" id="9764501at2"/>
<dbReference type="GO" id="GO:0000049">
    <property type="term" value="F:tRNA binding"/>
    <property type="evidence" value="ECO:0007669"/>
    <property type="project" value="UniProtKB-KW"/>
</dbReference>
<dbReference type="PIRSF" id="PIRSF006621">
    <property type="entry name" value="Dus"/>
    <property type="match status" value="1"/>
</dbReference>
<dbReference type="CDD" id="cd02801">
    <property type="entry name" value="DUS_like_FMN"/>
    <property type="match status" value="1"/>
</dbReference>
<evidence type="ECO:0000256" key="3">
    <source>
        <dbReference type="ARBA" id="ARBA00022555"/>
    </source>
</evidence>
<evidence type="ECO:0000256" key="2">
    <source>
        <dbReference type="ARBA" id="ARBA00002790"/>
    </source>
</evidence>
<feature type="domain" description="DUS-like FMN-binding" evidence="15">
    <location>
        <begin position="27"/>
        <end position="306"/>
    </location>
</feature>
<keyword evidence="17" id="KW-1185">Reference proteome</keyword>
<keyword evidence="3" id="KW-0820">tRNA-binding</keyword>
<evidence type="ECO:0000256" key="10">
    <source>
        <dbReference type="ARBA" id="ARBA00048205"/>
    </source>
</evidence>
<comment type="catalytic activity">
    <reaction evidence="11">
        <text>a 5,6-dihydrouridine in tRNA + NAD(+) = a uridine in tRNA + NADH + H(+)</text>
        <dbReference type="Rhea" id="RHEA:54452"/>
        <dbReference type="Rhea" id="RHEA-COMP:13339"/>
        <dbReference type="Rhea" id="RHEA-COMP:13887"/>
        <dbReference type="ChEBI" id="CHEBI:15378"/>
        <dbReference type="ChEBI" id="CHEBI:57540"/>
        <dbReference type="ChEBI" id="CHEBI:57945"/>
        <dbReference type="ChEBI" id="CHEBI:65315"/>
        <dbReference type="ChEBI" id="CHEBI:74443"/>
    </reaction>
</comment>
<name>A0A1G6AZ63_9HYPH</name>
<evidence type="ECO:0000259" key="15">
    <source>
        <dbReference type="Pfam" id="PF01207"/>
    </source>
</evidence>
<dbReference type="InterPro" id="IPR035587">
    <property type="entry name" value="DUS-like_FMN-bd"/>
</dbReference>
<feature type="binding site" evidence="14">
    <location>
        <position position="181"/>
    </location>
    <ligand>
        <name>FMN</name>
        <dbReference type="ChEBI" id="CHEBI:58210"/>
    </ligand>
</feature>
<dbReference type="InterPro" id="IPR004652">
    <property type="entry name" value="DusB-like"/>
</dbReference>
<proteinExistence type="inferred from homology"/>
<protein>
    <recommendedName>
        <fullName evidence="12">tRNA-dihydrouridine synthase</fullName>
        <ecNumber evidence="12">1.3.1.-</ecNumber>
    </recommendedName>
</protein>
<dbReference type="PROSITE" id="PS01136">
    <property type="entry name" value="UPF0034"/>
    <property type="match status" value="1"/>
</dbReference>
<dbReference type="EC" id="1.3.1.-" evidence="12"/>
<evidence type="ECO:0000256" key="7">
    <source>
        <dbReference type="ARBA" id="ARBA00022857"/>
    </source>
</evidence>
<gene>
    <name evidence="16" type="ORF">SAMN02982931_01030</name>
</gene>
<sequence>MQLRHSIKSLAEPLAIGPVVVPNRVFLAPMSGISDRPFRQLALGFGAGLVVSEMTVGEKLAQGNAEACLRAERAGQGPHVIQLAGREAHWMAEGARAAEDAGADIVDINMGCPAKKVTGGYSGSALMRDLDHALGLIEATVGATTRPVTLKMRLGWDDSSINAPELARRAEAAGVRMVTVHGRTRCQFYTGSADWSGIRAVKDAVSIPVVANGDLVRPGDLGRMLELSGADAVMVGRGAYGRPWFPGFVASYAATGTMPVAPGGRALADLVVGHYEAMIGHYGERNGSRAARKHLGWYLDGLDGAAPATMRRAILTEKRPDAVITMLRAVLDDGPVRRAA</sequence>
<dbReference type="InterPro" id="IPR024036">
    <property type="entry name" value="tRNA-dHydroUridine_Synthase_C"/>
</dbReference>
<evidence type="ECO:0000256" key="5">
    <source>
        <dbReference type="ARBA" id="ARBA00022643"/>
    </source>
</evidence>
<dbReference type="InterPro" id="IPR013785">
    <property type="entry name" value="Aldolase_TIM"/>
</dbReference>
<evidence type="ECO:0000256" key="1">
    <source>
        <dbReference type="ARBA" id="ARBA00001917"/>
    </source>
</evidence>
<dbReference type="InterPro" id="IPR018517">
    <property type="entry name" value="tRNA_hU_synthase_CS"/>
</dbReference>